<gene>
    <name evidence="1" type="ORF">EMIHUDRAFT_444128</name>
</gene>
<accession>R1CLE7</accession>
<name>R1CLE7_EMIHU</name>
<dbReference type="HOGENOM" id="CLU_1762205_0_0_1"/>
<dbReference type="AlphaFoldDB" id="R1CLE7"/>
<protein>
    <submittedName>
        <fullName evidence="1">Uncharacterized protein</fullName>
    </submittedName>
</protein>
<dbReference type="RefSeq" id="XP_005775841.1">
    <property type="nucleotide sequence ID" value="XM_005775784.1"/>
</dbReference>
<evidence type="ECO:0000313" key="1">
    <source>
        <dbReference type="EMBL" id="EOD23412.1"/>
    </source>
</evidence>
<organism evidence="1">
    <name type="scientific">Emiliania huxleyi</name>
    <name type="common">Coccolithophore</name>
    <name type="synonym">Pontosphaera huxleyi</name>
    <dbReference type="NCBI Taxonomy" id="2903"/>
    <lineage>
        <taxon>Eukaryota</taxon>
        <taxon>Haptista</taxon>
        <taxon>Haptophyta</taxon>
        <taxon>Prymnesiophyceae</taxon>
        <taxon>Isochrysidales</taxon>
        <taxon>Noelaerhabdaceae</taxon>
        <taxon>Emiliania</taxon>
    </lineage>
</organism>
<dbReference type="GeneID" id="17268951"/>
<dbReference type="EMBL" id="KB865610">
    <property type="protein sequence ID" value="EOD23412.1"/>
    <property type="molecule type" value="Genomic_DNA"/>
</dbReference>
<proteinExistence type="predicted"/>
<dbReference type="KEGG" id="ehx:EMIHUDRAFT_444128"/>
<feature type="non-terminal residue" evidence="1">
    <location>
        <position position="1"/>
    </location>
</feature>
<sequence>LHACLRAAQTAARGGLAQSLLARNAAGGRGLGADRAYADATSTTRAGAGSFHPHSRRRVIWRVRSDHPVRRLLRKWSLRADYNVFILSLGLTILDPVSRDLETRPCGLRKRAHDSISPSLCCVSPSFRGTQSCAVGQVGAGGSPFHVC</sequence>
<reference evidence="1" key="1">
    <citation type="submission" date="2012-07" db="EMBL/GenBank/DDBJ databases">
        <title>Genome variability drives Emilianias global distribution.</title>
        <authorList>
            <consortium name="DOE Joint Genome Institute"/>
            <person name="Read B."/>
            <person name="Kegel J."/>
            <person name="Klute M."/>
            <person name="Kuo A."/>
            <person name="Lefebvre S.C."/>
            <person name="Maumus F."/>
            <person name="Mayer C."/>
            <person name="Miller J."/>
            <person name="Allen A."/>
            <person name="Bidle K."/>
            <person name="Borodovsky M."/>
            <person name="Bowler C."/>
            <person name="Brownlee C."/>
            <person name="Claverie J.-M."/>
            <person name="Cock M."/>
            <person name="De Vargas C."/>
            <person name="Elias M."/>
            <person name="Frickenhaus S."/>
            <person name="Gladyshev V.N."/>
            <person name="Gonzalez K."/>
            <person name="Guda C."/>
            <person name="Hadaegh A."/>
            <person name="Herman E."/>
            <person name="Iglesias-Rodriguez D."/>
            <person name="Jones B."/>
            <person name="Lawson T."/>
            <person name="Leese F."/>
            <person name="Lin Y.-C."/>
            <person name="Lindquist E."/>
            <person name="Lobanov A."/>
            <person name="Lucas S."/>
            <person name="Malik S.-H.B."/>
            <person name="Marsh M.E."/>
            <person name="Mock T."/>
            <person name="Monier A."/>
            <person name="Moreau H."/>
            <person name="Mueller-Roeber B."/>
            <person name="Napier J."/>
            <person name="Ogata H."/>
            <person name="Parker M."/>
            <person name="Probert I."/>
            <person name="Quesneville H."/>
            <person name="Raines C."/>
            <person name="Rensing S."/>
            <person name="Riano-Pachon D.M."/>
            <person name="Richier S."/>
            <person name="Rokitta S."/>
            <person name="Salamov A."/>
            <person name="Sarno A.F."/>
            <person name="Schmutz J."/>
            <person name="Schroeder D."/>
            <person name="Shiraiwa Y."/>
            <person name="Soanes D.M."/>
            <person name="Valentin K."/>
            <person name="Van Der Giezen M."/>
            <person name="Van Der Peer Y."/>
            <person name="Vardi A."/>
            <person name="Verret F."/>
            <person name="Von Dassow P."/>
            <person name="Wheeler G."/>
            <person name="Williams B."/>
            <person name="Wilson W."/>
            <person name="Wolfe G."/>
            <person name="Wurch L.L."/>
            <person name="Young J."/>
            <person name="Dacks J.B."/>
            <person name="Delwiche C.F."/>
            <person name="Dyhrman S."/>
            <person name="Glockner G."/>
            <person name="John U."/>
            <person name="Richards T."/>
            <person name="Worden A.Z."/>
            <person name="Zhang X."/>
            <person name="Grigoriev I.V."/>
        </authorList>
    </citation>
    <scope>NUCLEOTIDE SEQUENCE</scope>
    <source>
        <strain evidence="1">CCMP1516</strain>
    </source>
</reference>